<evidence type="ECO:0000313" key="12">
    <source>
        <dbReference type="Proteomes" id="UP000316560"/>
    </source>
</evidence>
<dbReference type="CDD" id="cd00751">
    <property type="entry name" value="thiolase"/>
    <property type="match status" value="1"/>
</dbReference>
<keyword evidence="12" id="KW-1185">Reference proteome</keyword>
<dbReference type="PIRSF" id="PIRSF000429">
    <property type="entry name" value="Ac-CoA_Ac_transf"/>
    <property type="match status" value="1"/>
</dbReference>
<sequence length="398" mass="40474">MANSPAPNDVVILSATRTPQGKLRGQLGSLTAVQLGAVALSAAVERARVNVDDIDQIIFGQVLQAGAGQNPARQTSIAAGIGWKTPAVTVNKVCLSGLAAIVDAARLIRLGEANVVAAGGQESMTNAPHILAGSRMGWAYGTVSALDSAAHDGLTDAFDAESMGASTERHNGRLDIGRTEQDEIAAASHVRAAAAMESGVFADEIAAVTIPQRNGDDLVIDTDEGVRANTTVETLAGLRPAFDPAGTITAGNSSPLSDGASAVILASRAWAEEHGLTWLAVLDRSGHVAGPDNSLHSQPSRAIAAALENAGWTADSLDFVEINEAFAAVSLRSTAELGLSHDIVNIHGGAIALGHPIGASGARLVVHAAHELARRGSGRAAVALCGGGGQGDALLLRR</sequence>
<dbReference type="PANTHER" id="PTHR18919:SF107">
    <property type="entry name" value="ACETYL-COA ACETYLTRANSFERASE, CYTOSOLIC"/>
    <property type="match status" value="1"/>
</dbReference>
<accession>A0A8H2PX63</accession>
<evidence type="ECO:0000256" key="2">
    <source>
        <dbReference type="ARBA" id="ARBA00012705"/>
    </source>
</evidence>
<evidence type="ECO:0000313" key="11">
    <source>
        <dbReference type="EMBL" id="TQO19014.1"/>
    </source>
</evidence>
<comment type="similarity">
    <text evidence="1 8">Belongs to the thiolase-like superfamily. Thiolase family.</text>
</comment>
<organism evidence="11 12">
    <name type="scientific">Rhodoglobus vestalii</name>
    <dbReference type="NCBI Taxonomy" id="193384"/>
    <lineage>
        <taxon>Bacteria</taxon>
        <taxon>Bacillati</taxon>
        <taxon>Actinomycetota</taxon>
        <taxon>Actinomycetes</taxon>
        <taxon>Micrococcales</taxon>
        <taxon>Microbacteriaceae</taxon>
        <taxon>Rhodoglobus</taxon>
    </lineage>
</organism>
<dbReference type="PROSITE" id="PS00737">
    <property type="entry name" value="THIOLASE_2"/>
    <property type="match status" value="1"/>
</dbReference>
<dbReference type="RefSeq" id="WP_141989536.1">
    <property type="nucleotide sequence ID" value="NZ_VFRA01000001.1"/>
</dbReference>
<dbReference type="InterPro" id="IPR020610">
    <property type="entry name" value="Thiolase_AS"/>
</dbReference>
<dbReference type="Proteomes" id="UP000316560">
    <property type="component" value="Unassembled WGS sequence"/>
</dbReference>
<dbReference type="InterPro" id="IPR020615">
    <property type="entry name" value="Thiolase_acyl_enz_int_AS"/>
</dbReference>
<evidence type="ECO:0000259" key="10">
    <source>
        <dbReference type="Pfam" id="PF02803"/>
    </source>
</evidence>
<evidence type="ECO:0000256" key="5">
    <source>
        <dbReference type="ARBA" id="ARBA00030755"/>
    </source>
</evidence>
<dbReference type="PROSITE" id="PS00099">
    <property type="entry name" value="THIOLASE_3"/>
    <property type="match status" value="1"/>
</dbReference>
<evidence type="ECO:0000256" key="1">
    <source>
        <dbReference type="ARBA" id="ARBA00010982"/>
    </source>
</evidence>
<keyword evidence="4 8" id="KW-0012">Acyltransferase</keyword>
<dbReference type="OrthoDB" id="3204099at2"/>
<evidence type="ECO:0000256" key="7">
    <source>
        <dbReference type="PIRSR" id="PIRSR000429-1"/>
    </source>
</evidence>
<dbReference type="InterPro" id="IPR002155">
    <property type="entry name" value="Thiolase"/>
</dbReference>
<evidence type="ECO:0000256" key="8">
    <source>
        <dbReference type="RuleBase" id="RU003557"/>
    </source>
</evidence>
<dbReference type="InterPro" id="IPR020616">
    <property type="entry name" value="Thiolase_N"/>
</dbReference>
<protein>
    <recommendedName>
        <fullName evidence="6">Probable acetyl-CoA acetyltransferase</fullName>
        <ecNumber evidence="2">2.3.1.9</ecNumber>
    </recommendedName>
    <alternativeName>
        <fullName evidence="5">Acetoacetyl-CoA thiolase</fullName>
    </alternativeName>
</protein>
<dbReference type="InterPro" id="IPR020613">
    <property type="entry name" value="Thiolase_CS"/>
</dbReference>
<dbReference type="NCBIfam" id="TIGR01930">
    <property type="entry name" value="AcCoA-C-Actrans"/>
    <property type="match status" value="1"/>
</dbReference>
<feature type="active site" description="Proton acceptor" evidence="7">
    <location>
        <position position="355"/>
    </location>
</feature>
<proteinExistence type="inferred from homology"/>
<feature type="active site" description="Proton acceptor" evidence="7">
    <location>
        <position position="385"/>
    </location>
</feature>
<feature type="domain" description="Thiolase C-terminal" evidence="10">
    <location>
        <begin position="277"/>
        <end position="397"/>
    </location>
</feature>
<evidence type="ECO:0000256" key="3">
    <source>
        <dbReference type="ARBA" id="ARBA00022679"/>
    </source>
</evidence>
<dbReference type="GO" id="GO:0003985">
    <property type="term" value="F:acetyl-CoA C-acetyltransferase activity"/>
    <property type="evidence" value="ECO:0007669"/>
    <property type="project" value="UniProtKB-EC"/>
</dbReference>
<comment type="caution">
    <text evidence="11">The sequence shown here is derived from an EMBL/GenBank/DDBJ whole genome shotgun (WGS) entry which is preliminary data.</text>
</comment>
<dbReference type="EMBL" id="VFRA01000001">
    <property type="protein sequence ID" value="TQO19014.1"/>
    <property type="molecule type" value="Genomic_DNA"/>
</dbReference>
<dbReference type="AlphaFoldDB" id="A0A8H2PX63"/>
<dbReference type="Pfam" id="PF00108">
    <property type="entry name" value="Thiolase_N"/>
    <property type="match status" value="1"/>
</dbReference>
<dbReference type="PANTHER" id="PTHR18919">
    <property type="entry name" value="ACETYL-COA C-ACYLTRANSFERASE"/>
    <property type="match status" value="1"/>
</dbReference>
<dbReference type="Gene3D" id="3.40.47.10">
    <property type="match status" value="2"/>
</dbReference>
<reference evidence="11 12" key="1">
    <citation type="submission" date="2019-06" db="EMBL/GenBank/DDBJ databases">
        <title>Sequencing the genomes of 1000 actinobacteria strains.</title>
        <authorList>
            <person name="Klenk H.-P."/>
        </authorList>
    </citation>
    <scope>NUCLEOTIDE SEQUENCE [LARGE SCALE GENOMIC DNA]</scope>
    <source>
        <strain evidence="11 12">DSM 21947</strain>
    </source>
</reference>
<evidence type="ECO:0000256" key="6">
    <source>
        <dbReference type="ARBA" id="ARBA00040529"/>
    </source>
</evidence>
<name>A0A8H2PX63_9MICO</name>
<gene>
    <name evidence="11" type="ORF">FB472_0546</name>
</gene>
<dbReference type="InterPro" id="IPR020617">
    <property type="entry name" value="Thiolase_C"/>
</dbReference>
<dbReference type="Pfam" id="PF02803">
    <property type="entry name" value="Thiolase_C"/>
    <property type="match status" value="1"/>
</dbReference>
<dbReference type="SUPFAM" id="SSF53901">
    <property type="entry name" value="Thiolase-like"/>
    <property type="match status" value="2"/>
</dbReference>
<dbReference type="PROSITE" id="PS00098">
    <property type="entry name" value="THIOLASE_1"/>
    <property type="match status" value="1"/>
</dbReference>
<feature type="active site" description="Acyl-thioester intermediate" evidence="7">
    <location>
        <position position="94"/>
    </location>
</feature>
<evidence type="ECO:0000259" key="9">
    <source>
        <dbReference type="Pfam" id="PF00108"/>
    </source>
</evidence>
<evidence type="ECO:0000256" key="4">
    <source>
        <dbReference type="ARBA" id="ARBA00023315"/>
    </source>
</evidence>
<feature type="domain" description="Thiolase N-terminal" evidence="9">
    <location>
        <begin position="10"/>
        <end position="268"/>
    </location>
</feature>
<keyword evidence="3 8" id="KW-0808">Transferase</keyword>
<dbReference type="EC" id="2.3.1.9" evidence="2"/>
<dbReference type="InterPro" id="IPR016039">
    <property type="entry name" value="Thiolase-like"/>
</dbReference>